<dbReference type="RefSeq" id="WP_398663326.1">
    <property type="nucleotide sequence ID" value="NZ_JBITDC010000040.1"/>
</dbReference>
<dbReference type="Gene3D" id="3.90.79.10">
    <property type="entry name" value="Nucleoside Triphosphate Pyrophosphohydrolase"/>
    <property type="match status" value="1"/>
</dbReference>
<keyword evidence="2" id="KW-1185">Reference proteome</keyword>
<sequence length="56" mass="6453">MHEAVVPDAVVPDPDEVAWHGWLTEPELRSALLEWRFTPDSREAFSRYLAFRTAPS</sequence>
<gene>
    <name evidence="1" type="ORF">ACIA8P_47550</name>
</gene>
<dbReference type="Proteomes" id="UP001612415">
    <property type="component" value="Unassembled WGS sequence"/>
</dbReference>
<name>A0ABW7YIC9_STRCE</name>
<dbReference type="InterPro" id="IPR015797">
    <property type="entry name" value="NUDIX_hydrolase-like_dom_sf"/>
</dbReference>
<organism evidence="1 2">
    <name type="scientific">Streptomyces cellulosae</name>
    <dbReference type="NCBI Taxonomy" id="1968"/>
    <lineage>
        <taxon>Bacteria</taxon>
        <taxon>Bacillati</taxon>
        <taxon>Actinomycetota</taxon>
        <taxon>Actinomycetes</taxon>
        <taxon>Kitasatosporales</taxon>
        <taxon>Streptomycetaceae</taxon>
        <taxon>Streptomyces</taxon>
    </lineage>
</organism>
<proteinExistence type="predicted"/>
<evidence type="ECO:0000313" key="2">
    <source>
        <dbReference type="Proteomes" id="UP001612415"/>
    </source>
</evidence>
<evidence type="ECO:0000313" key="1">
    <source>
        <dbReference type="EMBL" id="MFI5682107.1"/>
    </source>
</evidence>
<accession>A0ABW7YIC9</accession>
<comment type="caution">
    <text evidence="1">The sequence shown here is derived from an EMBL/GenBank/DDBJ whole genome shotgun (WGS) entry which is preliminary data.</text>
</comment>
<dbReference type="EMBL" id="JBITDC010000040">
    <property type="protein sequence ID" value="MFI5682107.1"/>
    <property type="molecule type" value="Genomic_DNA"/>
</dbReference>
<protein>
    <submittedName>
        <fullName evidence="1">Uncharacterized protein</fullName>
    </submittedName>
</protein>
<dbReference type="SUPFAM" id="SSF55811">
    <property type="entry name" value="Nudix"/>
    <property type="match status" value="1"/>
</dbReference>
<reference evidence="1 2" key="1">
    <citation type="submission" date="2024-10" db="EMBL/GenBank/DDBJ databases">
        <title>The Natural Products Discovery Center: Release of the First 8490 Sequenced Strains for Exploring Actinobacteria Biosynthetic Diversity.</title>
        <authorList>
            <person name="Kalkreuter E."/>
            <person name="Kautsar S.A."/>
            <person name="Yang D."/>
            <person name="Bader C.D."/>
            <person name="Teijaro C.N."/>
            <person name="Fluegel L."/>
            <person name="Davis C.M."/>
            <person name="Simpson J.R."/>
            <person name="Lauterbach L."/>
            <person name="Steele A.D."/>
            <person name="Gui C."/>
            <person name="Meng S."/>
            <person name="Li G."/>
            <person name="Viehrig K."/>
            <person name="Ye F."/>
            <person name="Su P."/>
            <person name="Kiefer A.F."/>
            <person name="Nichols A."/>
            <person name="Cepeda A.J."/>
            <person name="Yan W."/>
            <person name="Fan B."/>
            <person name="Jiang Y."/>
            <person name="Adhikari A."/>
            <person name="Zheng C.-J."/>
            <person name="Schuster L."/>
            <person name="Cowan T.M."/>
            <person name="Smanski M.J."/>
            <person name="Chevrette M.G."/>
            <person name="De Carvalho L.P.S."/>
            <person name="Shen B."/>
        </authorList>
    </citation>
    <scope>NUCLEOTIDE SEQUENCE [LARGE SCALE GENOMIC DNA]</scope>
    <source>
        <strain evidence="1 2">NPDC051599</strain>
    </source>
</reference>